<name>A0A4Y2NI15_ARAVE</name>
<reference evidence="2 3" key="1">
    <citation type="journal article" date="2019" name="Sci. Rep.">
        <title>Orb-weaving spider Araneus ventricosus genome elucidates the spidroin gene catalogue.</title>
        <authorList>
            <person name="Kono N."/>
            <person name="Nakamura H."/>
            <person name="Ohtoshi R."/>
            <person name="Moran D.A.P."/>
            <person name="Shinohara A."/>
            <person name="Yoshida Y."/>
            <person name="Fujiwara M."/>
            <person name="Mori M."/>
            <person name="Tomita M."/>
            <person name="Arakawa K."/>
        </authorList>
    </citation>
    <scope>NUCLEOTIDE SEQUENCE [LARGE SCALE GENOMIC DNA]</scope>
</reference>
<protein>
    <submittedName>
        <fullName evidence="2">Uncharacterized protein</fullName>
    </submittedName>
</protein>
<dbReference type="OrthoDB" id="7482667at2759"/>
<sequence>MNMEMLSKNHVKEKNKIKSQDSPSTSQMRTTHSNVAQACERAGVSESAAIPINVALKDIAVINKDDSSKVVDRSKIRRGRKKTRSDLERKKKEEKRSSTEYGIYCLTARRKTLNRVASSIRVAEGRVTGTKSTTIFGKLSALR</sequence>
<feature type="region of interest" description="Disordered" evidence="1">
    <location>
        <begin position="1"/>
        <end position="35"/>
    </location>
</feature>
<feature type="compositionally biased region" description="Basic and acidic residues" evidence="1">
    <location>
        <begin position="84"/>
        <end position="98"/>
    </location>
</feature>
<dbReference type="EMBL" id="BGPR01009198">
    <property type="protein sequence ID" value="GBN38542.1"/>
    <property type="molecule type" value="Genomic_DNA"/>
</dbReference>
<feature type="compositionally biased region" description="Basic and acidic residues" evidence="1">
    <location>
        <begin position="10"/>
        <end position="19"/>
    </location>
</feature>
<organism evidence="2 3">
    <name type="scientific">Araneus ventricosus</name>
    <name type="common">Orbweaver spider</name>
    <name type="synonym">Epeira ventricosa</name>
    <dbReference type="NCBI Taxonomy" id="182803"/>
    <lineage>
        <taxon>Eukaryota</taxon>
        <taxon>Metazoa</taxon>
        <taxon>Ecdysozoa</taxon>
        <taxon>Arthropoda</taxon>
        <taxon>Chelicerata</taxon>
        <taxon>Arachnida</taxon>
        <taxon>Araneae</taxon>
        <taxon>Araneomorphae</taxon>
        <taxon>Entelegynae</taxon>
        <taxon>Araneoidea</taxon>
        <taxon>Araneidae</taxon>
        <taxon>Araneus</taxon>
    </lineage>
</organism>
<proteinExistence type="predicted"/>
<comment type="caution">
    <text evidence="2">The sequence shown here is derived from an EMBL/GenBank/DDBJ whole genome shotgun (WGS) entry which is preliminary data.</text>
</comment>
<feature type="region of interest" description="Disordered" evidence="1">
    <location>
        <begin position="67"/>
        <end position="99"/>
    </location>
</feature>
<evidence type="ECO:0000313" key="2">
    <source>
        <dbReference type="EMBL" id="GBN38542.1"/>
    </source>
</evidence>
<keyword evidence="3" id="KW-1185">Reference proteome</keyword>
<evidence type="ECO:0000256" key="1">
    <source>
        <dbReference type="SAM" id="MobiDB-lite"/>
    </source>
</evidence>
<accession>A0A4Y2NI15</accession>
<evidence type="ECO:0000313" key="3">
    <source>
        <dbReference type="Proteomes" id="UP000499080"/>
    </source>
</evidence>
<gene>
    <name evidence="2" type="ORF">AVEN_98490_1</name>
</gene>
<dbReference type="Proteomes" id="UP000499080">
    <property type="component" value="Unassembled WGS sequence"/>
</dbReference>
<feature type="compositionally biased region" description="Polar residues" evidence="1">
    <location>
        <begin position="20"/>
        <end position="35"/>
    </location>
</feature>
<dbReference type="AlphaFoldDB" id="A0A4Y2NI15"/>